<dbReference type="EMBL" id="JAEHJZ010000044">
    <property type="protein sequence ID" value="MBJ7882310.1"/>
    <property type="molecule type" value="Genomic_DNA"/>
</dbReference>
<comment type="caution">
    <text evidence="1">The sequence shown here is derived from an EMBL/GenBank/DDBJ whole genome shotgun (WGS) entry which is preliminary data.</text>
</comment>
<evidence type="ECO:0000313" key="1">
    <source>
        <dbReference type="EMBL" id="MBJ7882310.1"/>
    </source>
</evidence>
<proteinExistence type="predicted"/>
<name>A0A934KZE3_9FLAO</name>
<organism evidence="1 2">
    <name type="scientific">Gelidibacter salicanalis</name>
    <dbReference type="NCBI Taxonomy" id="291193"/>
    <lineage>
        <taxon>Bacteria</taxon>
        <taxon>Pseudomonadati</taxon>
        <taxon>Bacteroidota</taxon>
        <taxon>Flavobacteriia</taxon>
        <taxon>Flavobacteriales</taxon>
        <taxon>Flavobacteriaceae</taxon>
        <taxon>Gelidibacter</taxon>
    </lineage>
</organism>
<reference evidence="1 2" key="1">
    <citation type="submission" date="2020-09" db="EMBL/GenBank/DDBJ databases">
        <title>Draft genome of Gelidibacter salicanalis PAMC21136.</title>
        <authorList>
            <person name="Park H."/>
        </authorList>
    </citation>
    <scope>NUCLEOTIDE SEQUENCE [LARGE SCALE GENOMIC DNA]</scope>
    <source>
        <strain evidence="1 2">PAMC21136</strain>
    </source>
</reference>
<protein>
    <submittedName>
        <fullName evidence="1">Uncharacterized protein</fullName>
    </submittedName>
</protein>
<dbReference type="RefSeq" id="WP_199602166.1">
    <property type="nucleotide sequence ID" value="NZ_JAEHJZ010000044.1"/>
</dbReference>
<dbReference type="AlphaFoldDB" id="A0A934KZE3"/>
<sequence length="88" mass="10339">MLSIEHLEFCKEVKRLSLENNGNKLVGISCEEFHPNSILTSAPIFNYITLLDIFKKLCGKKYDDTEEHELEQYKDCKKIFLHYAIQKT</sequence>
<keyword evidence="2" id="KW-1185">Reference proteome</keyword>
<gene>
    <name evidence="1" type="ORF">JEM65_16880</name>
</gene>
<dbReference type="Proteomes" id="UP000662373">
    <property type="component" value="Unassembled WGS sequence"/>
</dbReference>
<accession>A0A934KZE3</accession>
<evidence type="ECO:0000313" key="2">
    <source>
        <dbReference type="Proteomes" id="UP000662373"/>
    </source>
</evidence>